<proteinExistence type="predicted"/>
<accession>A0AB39S971</accession>
<evidence type="ECO:0000313" key="1">
    <source>
        <dbReference type="EMBL" id="XDQ63659.1"/>
    </source>
</evidence>
<sequence length="88" mass="9782">MYFESYGDHFSGCDNWKDGAGVIGYWKVGASGTEHSIYDGNGFGECVYEDHNVSETSYVYIQVCIRDDGDVKEGTCSAWERQYAGSPL</sequence>
<protein>
    <submittedName>
        <fullName evidence="1">Uncharacterized protein</fullName>
    </submittedName>
</protein>
<reference evidence="1" key="1">
    <citation type="submission" date="2024-07" db="EMBL/GenBank/DDBJ databases">
        <authorList>
            <person name="Yu S.T."/>
        </authorList>
    </citation>
    <scope>NUCLEOTIDE SEQUENCE</scope>
    <source>
        <strain evidence="1">R35</strain>
    </source>
</reference>
<dbReference type="EMBL" id="CP163440">
    <property type="protein sequence ID" value="XDQ63659.1"/>
    <property type="molecule type" value="Genomic_DNA"/>
</dbReference>
<dbReference type="RefSeq" id="WP_369260444.1">
    <property type="nucleotide sequence ID" value="NZ_CP163440.1"/>
</dbReference>
<dbReference type="AlphaFoldDB" id="A0AB39S971"/>
<gene>
    <name evidence="1" type="ORF">AB5J50_24075</name>
</gene>
<organism evidence="1">
    <name type="scientific">Streptomyces sp. R35</name>
    <dbReference type="NCBI Taxonomy" id="3238630"/>
    <lineage>
        <taxon>Bacteria</taxon>
        <taxon>Bacillati</taxon>
        <taxon>Actinomycetota</taxon>
        <taxon>Actinomycetes</taxon>
        <taxon>Kitasatosporales</taxon>
        <taxon>Streptomycetaceae</taxon>
        <taxon>Streptomyces</taxon>
    </lineage>
</organism>
<name>A0AB39S971_9ACTN</name>